<dbReference type="Pfam" id="PF00072">
    <property type="entry name" value="Response_reg"/>
    <property type="match status" value="1"/>
</dbReference>
<dbReference type="InterPro" id="IPR011006">
    <property type="entry name" value="CheY-like_superfamily"/>
</dbReference>
<dbReference type="PANTHER" id="PTHR44591:SF3">
    <property type="entry name" value="RESPONSE REGULATORY DOMAIN-CONTAINING PROTEIN"/>
    <property type="match status" value="1"/>
</dbReference>
<feature type="domain" description="Response regulatory" evidence="3">
    <location>
        <begin position="167"/>
        <end position="281"/>
    </location>
</feature>
<dbReference type="InterPro" id="IPR050595">
    <property type="entry name" value="Bact_response_regulator"/>
</dbReference>
<gene>
    <name evidence="4" type="ORF">H5P30_00350</name>
</gene>
<evidence type="ECO:0000313" key="5">
    <source>
        <dbReference type="Proteomes" id="UP000525652"/>
    </source>
</evidence>
<dbReference type="Proteomes" id="UP000525652">
    <property type="component" value="Unassembled WGS sequence"/>
</dbReference>
<accession>A0A7X1AUQ6</accession>
<dbReference type="PANTHER" id="PTHR44591">
    <property type="entry name" value="STRESS RESPONSE REGULATOR PROTEIN 1"/>
    <property type="match status" value="1"/>
</dbReference>
<organism evidence="4 5">
    <name type="scientific">Puniceicoccus vermicola</name>
    <dbReference type="NCBI Taxonomy" id="388746"/>
    <lineage>
        <taxon>Bacteria</taxon>
        <taxon>Pseudomonadati</taxon>
        <taxon>Verrucomicrobiota</taxon>
        <taxon>Opitutia</taxon>
        <taxon>Puniceicoccales</taxon>
        <taxon>Puniceicoccaceae</taxon>
        <taxon>Puniceicoccus</taxon>
    </lineage>
</organism>
<dbReference type="EMBL" id="JACHVA010000005">
    <property type="protein sequence ID" value="MBC2600224.1"/>
    <property type="molecule type" value="Genomic_DNA"/>
</dbReference>
<evidence type="ECO:0000259" key="3">
    <source>
        <dbReference type="PROSITE" id="PS50110"/>
    </source>
</evidence>
<comment type="caution">
    <text evidence="4">The sequence shown here is derived from an EMBL/GenBank/DDBJ whole genome shotgun (WGS) entry which is preliminary data.</text>
</comment>
<proteinExistence type="predicted"/>
<evidence type="ECO:0000313" key="4">
    <source>
        <dbReference type="EMBL" id="MBC2600224.1"/>
    </source>
</evidence>
<keyword evidence="5" id="KW-1185">Reference proteome</keyword>
<dbReference type="Gene3D" id="3.40.50.2300">
    <property type="match status" value="1"/>
</dbReference>
<dbReference type="PROSITE" id="PS50110">
    <property type="entry name" value="RESPONSE_REGULATORY"/>
    <property type="match status" value="1"/>
</dbReference>
<dbReference type="SMART" id="SM00448">
    <property type="entry name" value="REC"/>
    <property type="match status" value="1"/>
</dbReference>
<keyword evidence="1 2" id="KW-0597">Phosphoprotein</keyword>
<dbReference type="AlphaFoldDB" id="A0A7X1AUQ6"/>
<reference evidence="4 5" key="1">
    <citation type="submission" date="2020-07" db="EMBL/GenBank/DDBJ databases">
        <authorList>
            <person name="Feng X."/>
        </authorList>
    </citation>
    <scope>NUCLEOTIDE SEQUENCE [LARGE SCALE GENOMIC DNA]</scope>
    <source>
        <strain evidence="4 5">JCM14086</strain>
    </source>
</reference>
<protein>
    <submittedName>
        <fullName evidence="4">Response regulator</fullName>
    </submittedName>
</protein>
<dbReference type="CDD" id="cd00156">
    <property type="entry name" value="REC"/>
    <property type="match status" value="1"/>
</dbReference>
<evidence type="ECO:0000256" key="1">
    <source>
        <dbReference type="ARBA" id="ARBA00022553"/>
    </source>
</evidence>
<dbReference type="InterPro" id="IPR001789">
    <property type="entry name" value="Sig_transdc_resp-reg_receiver"/>
</dbReference>
<dbReference type="GO" id="GO:0000160">
    <property type="term" value="P:phosphorelay signal transduction system"/>
    <property type="evidence" value="ECO:0007669"/>
    <property type="project" value="InterPro"/>
</dbReference>
<sequence length="375" mass="42058">MKPSSDRSILEESPSLTGIRELFLSLQEELIVGHESKLDRLQLDLATGLPEKSYLHTACLRKTITEMLEHTLATEKGIRSLSLKVQTEGKDLQIEFAAENSEEVTVVKREAASPEGLIETLCTLRPFLDRLQGDIFHETSDNDQNRLCLRVPISTNVSAHPSDPDYDILLVEDEANVGELYLNYFQHFKCRSLLAQSMAEAEIIASRYSFAVAIVDLQLPDGDGCLLIERWKKSAQIPFVIATSAAGNPDSEENSFRSGADRFLGKPFELSDIQNCLPPNLQRDRSEVAIGQFRIPSAQKLKNKTLRTKGEVALAQQDSSSFLKVTHHFTNESFALQFLAAARAFSDSEEATRADDWDSAARHWKRAWEQFEGEN</sequence>
<evidence type="ECO:0000256" key="2">
    <source>
        <dbReference type="PROSITE-ProRule" id="PRU00169"/>
    </source>
</evidence>
<feature type="modified residue" description="4-aspartylphosphate" evidence="2">
    <location>
        <position position="216"/>
    </location>
</feature>
<dbReference type="SUPFAM" id="SSF52172">
    <property type="entry name" value="CheY-like"/>
    <property type="match status" value="1"/>
</dbReference>
<dbReference type="RefSeq" id="WP_185690982.1">
    <property type="nucleotide sequence ID" value="NZ_JACHVA010000005.1"/>
</dbReference>
<name>A0A7X1AUQ6_9BACT</name>